<feature type="transmembrane region" description="Helical" evidence="1">
    <location>
        <begin position="228"/>
        <end position="248"/>
    </location>
</feature>
<feature type="transmembrane region" description="Helical" evidence="1">
    <location>
        <begin position="149"/>
        <end position="182"/>
    </location>
</feature>
<feature type="transmembrane region" description="Helical" evidence="1">
    <location>
        <begin position="105"/>
        <end position="129"/>
    </location>
</feature>
<name>A0A0W0S7Y3_9GAMM</name>
<keyword evidence="1" id="KW-0472">Membrane</keyword>
<dbReference type="EMBL" id="LR134173">
    <property type="protein sequence ID" value="VEB37289.1"/>
    <property type="molecule type" value="Genomic_DNA"/>
</dbReference>
<feature type="transmembrane region" description="Helical" evidence="1">
    <location>
        <begin position="257"/>
        <end position="281"/>
    </location>
</feature>
<evidence type="ECO:0000256" key="1">
    <source>
        <dbReference type="SAM" id="Phobius"/>
    </source>
</evidence>
<dbReference type="AlphaFoldDB" id="A0A0W0S7Y3"/>
<sequence>MRAGNFITRQCKVILESKQQAILYAVIFSVLPFASWLSVALVSLVTLRKGAKSGFDVLLPALIIHSVPLIMLIPLSGAIINTLIAYLPCYFAALSLRNTEKWQAVAGVFFVLAFLGCLFLQLLAPGFIVEQYNQFKMILTQYQEVVDSALSGISSLILAQLFFGIQILSVIVSATISLMFARAMQAKLFLPGGFRNELMAFRSGRLSFLVFLGVSLATFYEIPLAMNVLPIVLCYFLASGFGLVYFIFSRKRQVKVFILLMLLMLVKPTFVLCACIVLGSLDSLVNFRSYLPSRVGESI</sequence>
<feature type="transmembrane region" description="Helical" evidence="1">
    <location>
        <begin position="203"/>
        <end position="222"/>
    </location>
</feature>
<organism evidence="2 4">
    <name type="scientific">Legionella cherrii</name>
    <dbReference type="NCBI Taxonomy" id="28084"/>
    <lineage>
        <taxon>Bacteria</taxon>
        <taxon>Pseudomonadati</taxon>
        <taxon>Pseudomonadota</taxon>
        <taxon>Gammaproteobacteria</taxon>
        <taxon>Legionellales</taxon>
        <taxon>Legionellaceae</taxon>
        <taxon>Legionella</taxon>
    </lineage>
</organism>
<dbReference type="Proteomes" id="UP000277577">
    <property type="component" value="Chromosome"/>
</dbReference>
<keyword evidence="1 2" id="KW-0812">Transmembrane</keyword>
<feature type="transmembrane region" description="Helical" evidence="1">
    <location>
        <begin position="67"/>
        <end position="93"/>
    </location>
</feature>
<dbReference type="OrthoDB" id="5659946at2"/>
<gene>
    <name evidence="2" type="ORF">Lche_1470</name>
    <name evidence="3" type="ORF">NCTC11976_02142</name>
</gene>
<dbReference type="PATRIC" id="fig|28084.5.peg.1600"/>
<proteinExistence type="predicted"/>
<feature type="transmembrane region" description="Helical" evidence="1">
    <location>
        <begin position="21"/>
        <end position="47"/>
    </location>
</feature>
<accession>A0A0W0S7Y3</accession>
<protein>
    <submittedName>
        <fullName evidence="2">Transmembrane protein</fullName>
    </submittedName>
</protein>
<keyword evidence="5" id="KW-1185">Reference proteome</keyword>
<reference evidence="2 4" key="1">
    <citation type="submission" date="2015-11" db="EMBL/GenBank/DDBJ databases">
        <title>Genomic analysis of 38 Legionella species identifies large and diverse effector repertoires.</title>
        <authorList>
            <person name="Burstein D."/>
            <person name="Amaro F."/>
            <person name="Zusman T."/>
            <person name="Lifshitz Z."/>
            <person name="Cohen O."/>
            <person name="Gilbert J.A."/>
            <person name="Pupko T."/>
            <person name="Shuman H.A."/>
            <person name="Segal G."/>
        </authorList>
    </citation>
    <scope>NUCLEOTIDE SEQUENCE [LARGE SCALE GENOMIC DNA]</scope>
    <source>
        <strain evidence="2 4">ORW</strain>
    </source>
</reference>
<dbReference type="Proteomes" id="UP000054921">
    <property type="component" value="Unassembled WGS sequence"/>
</dbReference>
<reference evidence="3 5" key="2">
    <citation type="submission" date="2018-12" db="EMBL/GenBank/DDBJ databases">
        <authorList>
            <consortium name="Pathogen Informatics"/>
        </authorList>
    </citation>
    <scope>NUCLEOTIDE SEQUENCE [LARGE SCALE GENOMIC DNA]</scope>
    <source>
        <strain evidence="3 5">NCTC11976</strain>
    </source>
</reference>
<dbReference type="STRING" id="28084.Lche_1470"/>
<evidence type="ECO:0000313" key="5">
    <source>
        <dbReference type="Proteomes" id="UP000277577"/>
    </source>
</evidence>
<evidence type="ECO:0000313" key="2">
    <source>
        <dbReference type="EMBL" id="KTC79450.1"/>
    </source>
</evidence>
<evidence type="ECO:0000313" key="4">
    <source>
        <dbReference type="Proteomes" id="UP000054921"/>
    </source>
</evidence>
<keyword evidence="1" id="KW-1133">Transmembrane helix</keyword>
<dbReference type="EMBL" id="LNXW01000013">
    <property type="protein sequence ID" value="KTC79450.1"/>
    <property type="molecule type" value="Genomic_DNA"/>
</dbReference>
<evidence type="ECO:0000313" key="3">
    <source>
        <dbReference type="EMBL" id="VEB37289.1"/>
    </source>
</evidence>